<comment type="caution">
    <text evidence="2">The sequence shown here is derived from an EMBL/GenBank/DDBJ whole genome shotgun (WGS) entry which is preliminary data.</text>
</comment>
<keyword evidence="3" id="KW-1185">Reference proteome</keyword>
<keyword evidence="1" id="KW-0472">Membrane</keyword>
<evidence type="ECO:0000313" key="2">
    <source>
        <dbReference type="EMBL" id="RWX49515.1"/>
    </source>
</evidence>
<dbReference type="AlphaFoldDB" id="A0A3S3RW62"/>
<proteinExistence type="predicted"/>
<name>A0A3S3RW62_9BACT</name>
<dbReference type="EMBL" id="MTKP01000039">
    <property type="protein sequence ID" value="RWX49515.1"/>
    <property type="molecule type" value="Genomic_DNA"/>
</dbReference>
<gene>
    <name evidence="2" type="ORF">VT98_10395</name>
</gene>
<protein>
    <submittedName>
        <fullName evidence="2">Uncharacterized protein</fullName>
    </submittedName>
</protein>
<reference evidence="2 3" key="1">
    <citation type="submission" date="2017-01" db="EMBL/GenBank/DDBJ databases">
        <title>The cable genome- insights into the physiology and evolution of filamentous bacteria capable of sulfide oxidation via long distance electron transfer.</title>
        <authorList>
            <person name="Schreiber L."/>
            <person name="Bjerg J.T."/>
            <person name="Boggild A."/>
            <person name="Van De Vossenberg J."/>
            <person name="Meysman F."/>
            <person name="Nielsen L.P."/>
            <person name="Schramm A."/>
            <person name="Kjeldsen K.U."/>
        </authorList>
    </citation>
    <scope>NUCLEOTIDE SEQUENCE [LARGE SCALE GENOMIC DNA]</scope>
    <source>
        <strain evidence="2">A1</strain>
    </source>
</reference>
<keyword evidence="1" id="KW-1133">Transmembrane helix</keyword>
<evidence type="ECO:0000256" key="1">
    <source>
        <dbReference type="SAM" id="Phobius"/>
    </source>
</evidence>
<keyword evidence="1" id="KW-0812">Transmembrane</keyword>
<dbReference type="Proteomes" id="UP000288086">
    <property type="component" value="Unassembled WGS sequence"/>
</dbReference>
<sequence>MKFTSKQILSIGLLFSVSLASSALIMHLGLTSSAFGLIPVIIAALAGGFLSGCMVNSIIGDKNSPHPISWHILLAGTITASLPVVFIVCTFNLHDEFPSHSFLNKLLGQYHDRISPLHK</sequence>
<organism evidence="2 3">
    <name type="scientific">Candidatus Electrothrix communis</name>
    <dbReference type="NCBI Taxonomy" id="1859133"/>
    <lineage>
        <taxon>Bacteria</taxon>
        <taxon>Pseudomonadati</taxon>
        <taxon>Thermodesulfobacteriota</taxon>
        <taxon>Desulfobulbia</taxon>
        <taxon>Desulfobulbales</taxon>
        <taxon>Desulfobulbaceae</taxon>
        <taxon>Candidatus Electrothrix</taxon>
    </lineage>
</organism>
<feature type="transmembrane region" description="Helical" evidence="1">
    <location>
        <begin position="71"/>
        <end position="93"/>
    </location>
</feature>
<feature type="transmembrane region" description="Helical" evidence="1">
    <location>
        <begin position="33"/>
        <end position="59"/>
    </location>
</feature>
<accession>A0A3S3RW62</accession>
<evidence type="ECO:0000313" key="3">
    <source>
        <dbReference type="Proteomes" id="UP000288086"/>
    </source>
</evidence>